<dbReference type="Proteomes" id="UP000305451">
    <property type="component" value="Unassembled WGS sequence"/>
</dbReference>
<dbReference type="PROSITE" id="PS00868">
    <property type="entry name" value="CYS_MET_METAB_PP"/>
    <property type="match status" value="1"/>
</dbReference>
<dbReference type="FunFam" id="3.40.640.10:FF:000046">
    <property type="entry name" value="Cystathionine gamma-lyase"/>
    <property type="match status" value="1"/>
</dbReference>
<evidence type="ECO:0000256" key="1">
    <source>
        <dbReference type="ARBA" id="ARBA00001933"/>
    </source>
</evidence>
<evidence type="ECO:0000256" key="4">
    <source>
        <dbReference type="RuleBase" id="RU362118"/>
    </source>
</evidence>
<dbReference type="GO" id="GO:0016740">
    <property type="term" value="F:transferase activity"/>
    <property type="evidence" value="ECO:0007669"/>
    <property type="project" value="UniProtKB-KW"/>
</dbReference>
<dbReference type="Gene3D" id="3.40.640.10">
    <property type="entry name" value="Type I PLP-dependent aspartate aminotransferase-like (Major domain)"/>
    <property type="match status" value="1"/>
</dbReference>
<reference evidence="5 6" key="1">
    <citation type="journal article" date="2013" name="Int. J. Syst. Evol. Microbiol.">
        <title>Marinicauda pacifica gen. nov., sp. nov., a prosthecate alphaproteobacterium of the family Hyphomonadaceae isolated from deep seawater.</title>
        <authorList>
            <person name="Zhang X.Y."/>
            <person name="Li G.W."/>
            <person name="Wang C.S."/>
            <person name="Zhang Y.J."/>
            <person name="Xu X.W."/>
            <person name="Li H."/>
            <person name="Liu A."/>
            <person name="Liu C."/>
            <person name="Xie B.B."/>
            <person name="Qin Q.L."/>
            <person name="Xu Z."/>
            <person name="Chen X.L."/>
            <person name="Zhou B.C."/>
            <person name="Zhang Y.Z."/>
        </authorList>
    </citation>
    <scope>NUCLEOTIDE SEQUENCE [LARGE SCALE GENOMIC DNA]</scope>
    <source>
        <strain evidence="5 6">P-1 km-3</strain>
    </source>
</reference>
<dbReference type="InterPro" id="IPR000277">
    <property type="entry name" value="Cys/Met-Metab_PyrdxlP-dep_enz"/>
</dbReference>
<dbReference type="Pfam" id="PF01053">
    <property type="entry name" value="Cys_Met_Meta_PP"/>
    <property type="match status" value="1"/>
</dbReference>
<gene>
    <name evidence="5" type="ORF">E5162_04755</name>
</gene>
<comment type="caution">
    <text evidence="5">The sequence shown here is derived from an EMBL/GenBank/DDBJ whole genome shotgun (WGS) entry which is preliminary data.</text>
</comment>
<evidence type="ECO:0000256" key="2">
    <source>
        <dbReference type="ARBA" id="ARBA00022898"/>
    </source>
</evidence>
<dbReference type="OrthoDB" id="9790858at2"/>
<comment type="similarity">
    <text evidence="4">Belongs to the trans-sulfuration enzymes family.</text>
</comment>
<sequence>MDKRPETLAAQALHRIDPETGAVIAPIHPSTTFARGPDSALIGQHQYRRPQGPGSQHAEDIVSALEGAAASRLFASGLGAASAVFETVAPGAHVVAQSRMYHGTRQLLQRLAERGRIRLTLFDPEAPETLKEAVEPGVTELVWIETPANPVWSVLDIADCASVAHEAGALLAVDGTCAPPCTTRALDLGADLVMHSATKYLNGHSDVLAGVVSTREEDARWQRLSENASLNGATPGAFESWLLIRGLRTLFVRFERQSANAMAIARALEGHPAVSHVLYPGLESHAGHAIAARQMTGGFGGLLSIRLSGGAAAAKKLAATTQVFIQATSIGGVESLIEHRQPIEGPDSPTPDDLVRLSCGIEAEADLVGDLRAALARL</sequence>
<dbReference type="PANTHER" id="PTHR11808">
    <property type="entry name" value="TRANS-SULFURATION ENZYME FAMILY MEMBER"/>
    <property type="match status" value="1"/>
</dbReference>
<dbReference type="GO" id="GO:0005737">
    <property type="term" value="C:cytoplasm"/>
    <property type="evidence" value="ECO:0007669"/>
    <property type="project" value="TreeGrafter"/>
</dbReference>
<dbReference type="InterPro" id="IPR015424">
    <property type="entry name" value="PyrdxlP-dep_Trfase"/>
</dbReference>
<dbReference type="AlphaFoldDB" id="A0A4S2HEX9"/>
<evidence type="ECO:0000256" key="3">
    <source>
        <dbReference type="PIRSR" id="PIRSR001434-2"/>
    </source>
</evidence>
<dbReference type="PANTHER" id="PTHR11808:SF35">
    <property type="entry name" value="CYSTATHIONINE GAMMA-SYNTHASE (AFU_ORTHOLOGUE AFUA_7G01590)"/>
    <property type="match status" value="1"/>
</dbReference>
<dbReference type="GO" id="GO:0019346">
    <property type="term" value="P:transsulfuration"/>
    <property type="evidence" value="ECO:0007669"/>
    <property type="project" value="InterPro"/>
</dbReference>
<dbReference type="InterPro" id="IPR054542">
    <property type="entry name" value="Cys_met_metab_PP"/>
</dbReference>
<dbReference type="GO" id="GO:0030170">
    <property type="term" value="F:pyridoxal phosphate binding"/>
    <property type="evidence" value="ECO:0007669"/>
    <property type="project" value="InterPro"/>
</dbReference>
<dbReference type="InterPro" id="IPR015421">
    <property type="entry name" value="PyrdxlP-dep_Trfase_major"/>
</dbReference>
<proteinExistence type="inferred from homology"/>
<dbReference type="EMBL" id="SRXV01000001">
    <property type="protein sequence ID" value="TGY94586.1"/>
    <property type="molecule type" value="Genomic_DNA"/>
</dbReference>
<protein>
    <submittedName>
        <fullName evidence="5">PLP-dependent transferase</fullName>
    </submittedName>
</protein>
<evidence type="ECO:0000313" key="6">
    <source>
        <dbReference type="Proteomes" id="UP000305451"/>
    </source>
</evidence>
<keyword evidence="2 3" id="KW-0663">Pyridoxal phosphate</keyword>
<dbReference type="RefSeq" id="WP_135943783.1">
    <property type="nucleotide sequence ID" value="NZ_BMEI01000001.1"/>
</dbReference>
<name>A0A4S2HEX9_9PROT</name>
<dbReference type="GO" id="GO:0016846">
    <property type="term" value="F:carbon-sulfur lyase activity"/>
    <property type="evidence" value="ECO:0007669"/>
    <property type="project" value="TreeGrafter"/>
</dbReference>
<accession>A0A4S2HEX9</accession>
<dbReference type="SUPFAM" id="SSF53383">
    <property type="entry name" value="PLP-dependent transferases"/>
    <property type="match status" value="1"/>
</dbReference>
<feature type="modified residue" description="N6-(pyridoxal phosphate)lysine" evidence="3">
    <location>
        <position position="199"/>
    </location>
</feature>
<organism evidence="5 6">
    <name type="scientific">Marinicauda pacifica</name>
    <dbReference type="NCBI Taxonomy" id="1133559"/>
    <lineage>
        <taxon>Bacteria</taxon>
        <taxon>Pseudomonadati</taxon>
        <taxon>Pseudomonadota</taxon>
        <taxon>Alphaproteobacteria</taxon>
        <taxon>Maricaulales</taxon>
        <taxon>Maricaulaceae</taxon>
        <taxon>Marinicauda</taxon>
    </lineage>
</organism>
<comment type="cofactor">
    <cofactor evidence="1 4">
        <name>pyridoxal 5'-phosphate</name>
        <dbReference type="ChEBI" id="CHEBI:597326"/>
    </cofactor>
</comment>
<dbReference type="PIRSF" id="PIRSF001434">
    <property type="entry name" value="CGS"/>
    <property type="match status" value="1"/>
</dbReference>
<dbReference type="Gene3D" id="3.90.1150.10">
    <property type="entry name" value="Aspartate Aminotransferase, domain 1"/>
    <property type="match status" value="1"/>
</dbReference>
<evidence type="ECO:0000313" key="5">
    <source>
        <dbReference type="EMBL" id="TGY94586.1"/>
    </source>
</evidence>
<keyword evidence="5" id="KW-0808">Transferase</keyword>
<dbReference type="InterPro" id="IPR015422">
    <property type="entry name" value="PyrdxlP-dep_Trfase_small"/>
</dbReference>
<keyword evidence="6" id="KW-1185">Reference proteome</keyword>